<evidence type="ECO:0000313" key="2">
    <source>
        <dbReference type="EMBL" id="UYM04807.1"/>
    </source>
</evidence>
<organism evidence="2 3">
    <name type="scientific">Solicola gregarius</name>
    <dbReference type="NCBI Taxonomy" id="2908642"/>
    <lineage>
        <taxon>Bacteria</taxon>
        <taxon>Bacillati</taxon>
        <taxon>Actinomycetota</taxon>
        <taxon>Actinomycetes</taxon>
        <taxon>Propionibacteriales</taxon>
        <taxon>Nocardioidaceae</taxon>
        <taxon>Solicola</taxon>
    </lineage>
</organism>
<proteinExistence type="predicted"/>
<dbReference type="AlphaFoldDB" id="A0AA46TG93"/>
<reference evidence="2" key="1">
    <citation type="submission" date="2022-01" db="EMBL/GenBank/DDBJ databases">
        <title>Nocardioidaceae gen. sp. A5X3R13.</title>
        <authorList>
            <person name="Lopez Marin M.A."/>
            <person name="Uhlik O."/>
        </authorList>
    </citation>
    <scope>NUCLEOTIDE SEQUENCE</scope>
    <source>
        <strain evidence="2">A5X3R13</strain>
    </source>
</reference>
<accession>A0AA46TG93</accession>
<evidence type="ECO:0000313" key="3">
    <source>
        <dbReference type="Proteomes" id="UP001164390"/>
    </source>
</evidence>
<keyword evidence="1" id="KW-0175">Coiled coil</keyword>
<dbReference type="RefSeq" id="WP_271633567.1">
    <property type="nucleotide sequence ID" value="NZ_CP094970.1"/>
</dbReference>
<feature type="coiled-coil region" evidence="1">
    <location>
        <begin position="322"/>
        <end position="379"/>
    </location>
</feature>
<dbReference type="Pfam" id="PF03993">
    <property type="entry name" value="DUF349"/>
    <property type="match status" value="3"/>
</dbReference>
<dbReference type="KEGG" id="sgrg:L0C25_20100"/>
<dbReference type="InterPro" id="IPR007139">
    <property type="entry name" value="DUF349"/>
</dbReference>
<protein>
    <submittedName>
        <fullName evidence="2">DUF349 domain-containing protein</fullName>
    </submittedName>
</protein>
<sequence>MSTESSQWGRVGPDGTVYVKTADGERAVGQWPDGNPTEALAFYTRRYDGLALEVELLEKRIAGGSLAPDEAGKAVATVRTSITEAQAVGDLDGLLRRLDALAPSIEEQREQRKEAKAQRLAEARTAKEAIAERAETIATGNDWRKGADTLRELLDQWKALPRLDRSTDDALWHRFSSARTAYTRRRKAHFAEQHEQRHQAQGTKEKLCVEAESLQESTEWGPTSSRYRELMQQWKAAGSAPRGAEERLWKRFRAAQDVFFGARDAANRELDAEYEANAEVKRQILADAEALLPISDVDAARASWRDIADRWDAAGKVPRAQMRELEGRIRKVETAIRDAGDAEWKNTNPEARARASDTVDQLERSIAGMQADLEKAKNAGKDKRVRDLEESIAARESWLTEARKALADFS</sequence>
<dbReference type="EMBL" id="CP094970">
    <property type="protein sequence ID" value="UYM04807.1"/>
    <property type="molecule type" value="Genomic_DNA"/>
</dbReference>
<dbReference type="Proteomes" id="UP001164390">
    <property type="component" value="Chromosome"/>
</dbReference>
<name>A0AA46TG93_9ACTN</name>
<gene>
    <name evidence="2" type="ORF">L0C25_20100</name>
</gene>
<evidence type="ECO:0000256" key="1">
    <source>
        <dbReference type="SAM" id="Coils"/>
    </source>
</evidence>
<keyword evidence="3" id="KW-1185">Reference proteome</keyword>